<evidence type="ECO:0000256" key="1">
    <source>
        <dbReference type="SAM" id="Phobius"/>
    </source>
</evidence>
<feature type="transmembrane region" description="Helical" evidence="1">
    <location>
        <begin position="6"/>
        <end position="26"/>
    </location>
</feature>
<dbReference type="InterPro" id="IPR021329">
    <property type="entry name" value="DUF2938"/>
</dbReference>
<dbReference type="OrthoDB" id="9812539at2"/>
<keyword evidence="1" id="KW-0812">Transmembrane</keyword>
<dbReference type="Proteomes" id="UP000237682">
    <property type="component" value="Unassembled WGS sequence"/>
</dbReference>
<proteinExistence type="predicted"/>
<feature type="transmembrane region" description="Helical" evidence="1">
    <location>
        <begin position="138"/>
        <end position="158"/>
    </location>
</feature>
<dbReference type="AlphaFoldDB" id="A0A2S9Q6B6"/>
<feature type="transmembrane region" description="Helical" evidence="1">
    <location>
        <begin position="67"/>
        <end position="90"/>
    </location>
</feature>
<reference evidence="2 3" key="1">
    <citation type="submission" date="2018-02" db="EMBL/GenBank/DDBJ databases">
        <title>Whole genome sequencing of endophytic bacterium.</title>
        <authorList>
            <person name="Eedara R."/>
            <person name="Podile A.R."/>
        </authorList>
    </citation>
    <scope>NUCLEOTIDE SEQUENCE [LARGE SCALE GENOMIC DNA]</scope>
    <source>
        <strain evidence="2 3">RP1T</strain>
    </source>
</reference>
<protein>
    <submittedName>
        <fullName evidence="2">DUF2938 domain-containing protein</fullName>
    </submittedName>
</protein>
<comment type="caution">
    <text evidence="2">The sequence shown here is derived from an EMBL/GenBank/DDBJ whole genome shotgun (WGS) entry which is preliminary data.</text>
</comment>
<dbReference type="Pfam" id="PF11158">
    <property type="entry name" value="DUF2938"/>
    <property type="match status" value="1"/>
</dbReference>
<keyword evidence="3" id="KW-1185">Reference proteome</keyword>
<evidence type="ECO:0000313" key="3">
    <source>
        <dbReference type="Proteomes" id="UP000237682"/>
    </source>
</evidence>
<dbReference type="RefSeq" id="WP_105864495.1">
    <property type="nucleotide sequence ID" value="NZ_PUEJ01000010.1"/>
</dbReference>
<organism evidence="2 3">
    <name type="scientific">Labrys okinawensis</name>
    <dbReference type="NCBI Taxonomy" id="346911"/>
    <lineage>
        <taxon>Bacteria</taxon>
        <taxon>Pseudomonadati</taxon>
        <taxon>Pseudomonadota</taxon>
        <taxon>Alphaproteobacteria</taxon>
        <taxon>Hyphomicrobiales</taxon>
        <taxon>Xanthobacteraceae</taxon>
        <taxon>Labrys</taxon>
    </lineage>
</organism>
<accession>A0A2S9Q6B6</accession>
<gene>
    <name evidence="2" type="ORF">C5L14_23375</name>
</gene>
<feature type="transmembrane region" description="Helical" evidence="1">
    <location>
        <begin position="102"/>
        <end position="126"/>
    </location>
</feature>
<dbReference type="EMBL" id="PUEJ01000010">
    <property type="protein sequence ID" value="PRH84908.1"/>
    <property type="molecule type" value="Genomic_DNA"/>
</dbReference>
<evidence type="ECO:0000313" key="2">
    <source>
        <dbReference type="EMBL" id="PRH84908.1"/>
    </source>
</evidence>
<name>A0A2S9Q6B6_9HYPH</name>
<keyword evidence="1" id="KW-1133">Transmembrane helix</keyword>
<sequence>MFELLWRGVAIGIGATVLMDLWALVLHKFFGQNLPNWAPVGRWFWHLQYGRVFHDDIAKASPYDHELALGWIGHYVVGILYGIILVVFMGSSWLANPTFLPAWIWGIVTVGAGWFLLQPGLGIGWAASKTPNPNKARLLNLMAHTVFALGLWGTALLIR</sequence>
<keyword evidence="1" id="KW-0472">Membrane</keyword>